<keyword evidence="2" id="KW-1185">Reference proteome</keyword>
<proteinExistence type="predicted"/>
<dbReference type="EMBL" id="JBIAMX010000016">
    <property type="protein sequence ID" value="MFF0545806.1"/>
    <property type="molecule type" value="Genomic_DNA"/>
</dbReference>
<sequence length="100" mass="10987">MDIDPSPPILTGLDDGLVLDIAEVGIHNPLPLPGETTYAYAVAADGDRYRLPDPLHEWVTRTLAEHYARREAGQAPPLPASVEFGVRDGRMFARRRPPTS</sequence>
<accession>A0ABW6PTQ1</accession>
<organism evidence="1 2">
    <name type="scientific">Nocardia thailandica</name>
    <dbReference type="NCBI Taxonomy" id="257275"/>
    <lineage>
        <taxon>Bacteria</taxon>
        <taxon>Bacillati</taxon>
        <taxon>Actinomycetota</taxon>
        <taxon>Actinomycetes</taxon>
        <taxon>Mycobacteriales</taxon>
        <taxon>Nocardiaceae</taxon>
        <taxon>Nocardia</taxon>
    </lineage>
</organism>
<protein>
    <submittedName>
        <fullName evidence="1">Uncharacterized protein</fullName>
    </submittedName>
</protein>
<dbReference type="RefSeq" id="WP_043660767.1">
    <property type="nucleotide sequence ID" value="NZ_JBIAMX010000016.1"/>
</dbReference>
<name>A0ABW6PTQ1_9NOCA</name>
<evidence type="ECO:0000313" key="1">
    <source>
        <dbReference type="EMBL" id="MFF0545806.1"/>
    </source>
</evidence>
<gene>
    <name evidence="1" type="ORF">ACFYTF_23490</name>
</gene>
<evidence type="ECO:0000313" key="2">
    <source>
        <dbReference type="Proteomes" id="UP001601444"/>
    </source>
</evidence>
<dbReference type="Proteomes" id="UP001601444">
    <property type="component" value="Unassembled WGS sequence"/>
</dbReference>
<comment type="caution">
    <text evidence="1">The sequence shown here is derived from an EMBL/GenBank/DDBJ whole genome shotgun (WGS) entry which is preliminary data.</text>
</comment>
<reference evidence="1 2" key="1">
    <citation type="submission" date="2024-10" db="EMBL/GenBank/DDBJ databases">
        <title>The Natural Products Discovery Center: Release of the First 8490 Sequenced Strains for Exploring Actinobacteria Biosynthetic Diversity.</title>
        <authorList>
            <person name="Kalkreuter E."/>
            <person name="Kautsar S.A."/>
            <person name="Yang D."/>
            <person name="Bader C.D."/>
            <person name="Teijaro C.N."/>
            <person name="Fluegel L."/>
            <person name="Davis C.M."/>
            <person name="Simpson J.R."/>
            <person name="Lauterbach L."/>
            <person name="Steele A.D."/>
            <person name="Gui C."/>
            <person name="Meng S."/>
            <person name="Li G."/>
            <person name="Viehrig K."/>
            <person name="Ye F."/>
            <person name="Su P."/>
            <person name="Kiefer A.F."/>
            <person name="Nichols A."/>
            <person name="Cepeda A.J."/>
            <person name="Yan W."/>
            <person name="Fan B."/>
            <person name="Jiang Y."/>
            <person name="Adhikari A."/>
            <person name="Zheng C.-J."/>
            <person name="Schuster L."/>
            <person name="Cowan T.M."/>
            <person name="Smanski M.J."/>
            <person name="Chevrette M.G."/>
            <person name="De Carvalho L.P.S."/>
            <person name="Shen B."/>
        </authorList>
    </citation>
    <scope>NUCLEOTIDE SEQUENCE [LARGE SCALE GENOMIC DNA]</scope>
    <source>
        <strain evidence="1 2">NPDC004045</strain>
    </source>
</reference>